<evidence type="ECO:0008006" key="4">
    <source>
        <dbReference type="Google" id="ProtNLM"/>
    </source>
</evidence>
<dbReference type="Proteomes" id="UP000251889">
    <property type="component" value="Unassembled WGS sequence"/>
</dbReference>
<evidence type="ECO:0000313" key="3">
    <source>
        <dbReference type="Proteomes" id="UP000251889"/>
    </source>
</evidence>
<keyword evidence="3" id="KW-1185">Reference proteome</keyword>
<gene>
    <name evidence="2" type="ORF">DQQ10_04820</name>
</gene>
<dbReference type="RefSeq" id="WP_112745627.1">
    <property type="nucleotide sequence ID" value="NZ_QMFY01000001.1"/>
</dbReference>
<sequence>MSIVKKFIILLVVVAAATEVLAQGSRSPFTTFGIGESYGNALIHNQGMGGIGVAQPQAWYLNNQNPALLVYNTLTVFEVGVVGESRTIKGGGATHKSKGGNMNYLAVAFPIKTFKWTTSLGLMPYSNVDYDFVNSGTSDDSVTPQEIRQTGTGGLTQLYWSNGVRITKEITVGLKAAYLFGPIDDTESLTLMKDPTTHVRFTSTVETKTSFKGFNLGGGVSFSKDSLGHNDKYRFSAGATFSLGSSLVGRTENLYYLLTQNGDTLDINKAGKYKGDYDIPGNLTIGAAWGKGTKWTVATEVAVENWSGSTFDTEDEELDLAWRGAIGGDFTPDLLGQKLLQRMTYRLGVSMEQYPWLRNGNAVKDVGINFGFSVPSGRSSIDLAFKYGKRGDQAKTDLEETYFKVFFGITFNDQWFIKRRFD</sequence>
<feature type="chain" id="PRO_5016620998" description="Long-chain fatty acid transport protein" evidence="1">
    <location>
        <begin position="23"/>
        <end position="422"/>
    </location>
</feature>
<dbReference type="OrthoDB" id="1491239at2"/>
<evidence type="ECO:0000313" key="2">
    <source>
        <dbReference type="EMBL" id="RAW03412.1"/>
    </source>
</evidence>
<comment type="caution">
    <text evidence="2">The sequence shown here is derived from an EMBL/GenBank/DDBJ whole genome shotgun (WGS) entry which is preliminary data.</text>
</comment>
<dbReference type="AlphaFoldDB" id="A0A364YBF2"/>
<dbReference type="Gene3D" id="2.40.160.60">
    <property type="entry name" value="Outer membrane protein transport protein (OMPP1/FadL/TodX)"/>
    <property type="match status" value="1"/>
</dbReference>
<keyword evidence="1" id="KW-0732">Signal</keyword>
<name>A0A364YBF2_9BACT</name>
<dbReference type="EMBL" id="QMFY01000001">
    <property type="protein sequence ID" value="RAW03412.1"/>
    <property type="molecule type" value="Genomic_DNA"/>
</dbReference>
<accession>A0A364YBF2</accession>
<feature type="signal peptide" evidence="1">
    <location>
        <begin position="1"/>
        <end position="22"/>
    </location>
</feature>
<organism evidence="2 3">
    <name type="scientific">Pseudochryseolinea flava</name>
    <dbReference type="NCBI Taxonomy" id="2059302"/>
    <lineage>
        <taxon>Bacteria</taxon>
        <taxon>Pseudomonadati</taxon>
        <taxon>Bacteroidota</taxon>
        <taxon>Cytophagia</taxon>
        <taxon>Cytophagales</taxon>
        <taxon>Fulvivirgaceae</taxon>
        <taxon>Pseudochryseolinea</taxon>
    </lineage>
</organism>
<proteinExistence type="predicted"/>
<dbReference type="SUPFAM" id="SSF56935">
    <property type="entry name" value="Porins"/>
    <property type="match status" value="1"/>
</dbReference>
<protein>
    <recommendedName>
        <fullName evidence="4">Long-chain fatty acid transport protein</fullName>
    </recommendedName>
</protein>
<reference evidence="2 3" key="1">
    <citation type="submission" date="2018-06" db="EMBL/GenBank/DDBJ databases">
        <title>Chryseolinea flavus sp. nov., a member of the phylum Bacteroidetes isolated from soil.</title>
        <authorList>
            <person name="Li Y."/>
            <person name="Wang J."/>
        </authorList>
    </citation>
    <scope>NUCLEOTIDE SEQUENCE [LARGE SCALE GENOMIC DNA]</scope>
    <source>
        <strain evidence="2 3">SDU1-6</strain>
    </source>
</reference>
<evidence type="ECO:0000256" key="1">
    <source>
        <dbReference type="SAM" id="SignalP"/>
    </source>
</evidence>